<evidence type="ECO:0000313" key="3">
    <source>
        <dbReference type="Proteomes" id="UP000594261"/>
    </source>
</evidence>
<accession>A0A7N2L0Q2</accession>
<organism evidence="2 3">
    <name type="scientific">Quercus lobata</name>
    <name type="common">Valley oak</name>
    <dbReference type="NCBI Taxonomy" id="97700"/>
    <lineage>
        <taxon>Eukaryota</taxon>
        <taxon>Viridiplantae</taxon>
        <taxon>Streptophyta</taxon>
        <taxon>Embryophyta</taxon>
        <taxon>Tracheophyta</taxon>
        <taxon>Spermatophyta</taxon>
        <taxon>Magnoliopsida</taxon>
        <taxon>eudicotyledons</taxon>
        <taxon>Gunneridae</taxon>
        <taxon>Pentapetalae</taxon>
        <taxon>rosids</taxon>
        <taxon>fabids</taxon>
        <taxon>Fagales</taxon>
        <taxon>Fagaceae</taxon>
        <taxon>Quercus</taxon>
    </lineage>
</organism>
<feature type="compositionally biased region" description="Basic residues" evidence="1">
    <location>
        <begin position="198"/>
        <end position="207"/>
    </location>
</feature>
<dbReference type="InParanoid" id="A0A7N2L0Q2"/>
<sequence length="356" mass="39858">MTPMDLKVLLYLAINYVRNMVTSSRETYLFNPPFCSDLIARWIKNNIVSFGNHLTKSKSVDKASLSRSGKGHRQDVAQAHEIFVALSNWVPYLFVNPDDPVSSEYIHYFENRQKMLELGFENVVTIASMMTMRMALGIDSSSEAIHLIPSAILTINKVEFHQDIHGLCGFIKEKEFAHQLQQWWSPDSSSQSWEYRQERKKKAHRHGCNKETSSVGKGHKSHFSTVARTRSRPAKKREGIAGSPCTNTDKPEYNILPVEAGFLLSLAPPEVQPPAVAPLPPLDSADFVDPPLPPVANISTASSPVAEAPQPSARISFANVAKMDLSLMATMVLSLLEKMMNDDDDEEEEEEEDEDD</sequence>
<evidence type="ECO:0000256" key="1">
    <source>
        <dbReference type="SAM" id="MobiDB-lite"/>
    </source>
</evidence>
<proteinExistence type="predicted"/>
<feature type="region of interest" description="Disordered" evidence="1">
    <location>
        <begin position="194"/>
        <end position="246"/>
    </location>
</feature>
<reference evidence="2" key="2">
    <citation type="submission" date="2021-01" db="UniProtKB">
        <authorList>
            <consortium name="EnsemblPlants"/>
        </authorList>
    </citation>
    <scope>IDENTIFICATION</scope>
</reference>
<dbReference type="PANTHER" id="PTHR31479">
    <property type="entry name" value="ALPHA/BETA-HYDROLASES SUPERFAMILY PROTEIN"/>
    <property type="match status" value="1"/>
</dbReference>
<evidence type="ECO:0000313" key="2">
    <source>
        <dbReference type="EnsemblPlants" id="QL02p092550:mrna"/>
    </source>
</evidence>
<dbReference type="EnsemblPlants" id="QL02p092550:mrna">
    <property type="protein sequence ID" value="QL02p092550:mrna"/>
    <property type="gene ID" value="QL02p092550"/>
</dbReference>
<dbReference type="Proteomes" id="UP000594261">
    <property type="component" value="Chromosome 2"/>
</dbReference>
<dbReference type="Gramene" id="QL02p092550:mrna">
    <property type="protein sequence ID" value="QL02p092550:mrna"/>
    <property type="gene ID" value="QL02p092550"/>
</dbReference>
<dbReference type="PANTHER" id="PTHR31479:SF25">
    <property type="entry name" value="OS07G0527900 PROTEIN"/>
    <property type="match status" value="1"/>
</dbReference>
<protein>
    <submittedName>
        <fullName evidence="2">Uncharacterized protein</fullName>
    </submittedName>
</protein>
<dbReference type="AlphaFoldDB" id="A0A7N2L0Q2"/>
<name>A0A7N2L0Q2_QUELO</name>
<keyword evidence="3" id="KW-1185">Reference proteome</keyword>
<reference evidence="3" key="1">
    <citation type="journal article" date="2016" name="G3 (Bethesda)">
        <title>First Draft Assembly and Annotation of the Genome of a California Endemic Oak Quercus lobata Nee (Fagaceae).</title>
        <authorList>
            <person name="Sork V.L."/>
            <person name="Fitz-Gibbon S.T."/>
            <person name="Puiu D."/>
            <person name="Crepeau M."/>
            <person name="Gugger P.F."/>
            <person name="Sherman R."/>
            <person name="Stevens K."/>
            <person name="Langley C.H."/>
            <person name="Pellegrini M."/>
            <person name="Salzberg S.L."/>
        </authorList>
    </citation>
    <scope>NUCLEOTIDE SEQUENCE [LARGE SCALE GENOMIC DNA]</scope>
    <source>
        <strain evidence="3">cv. SW786</strain>
    </source>
</reference>